<dbReference type="AlphaFoldDB" id="A0A7S4VF51"/>
<proteinExistence type="predicted"/>
<organism evidence="3">
    <name type="scientific">Ditylum brightwellii</name>
    <dbReference type="NCBI Taxonomy" id="49249"/>
    <lineage>
        <taxon>Eukaryota</taxon>
        <taxon>Sar</taxon>
        <taxon>Stramenopiles</taxon>
        <taxon>Ochrophyta</taxon>
        <taxon>Bacillariophyta</taxon>
        <taxon>Mediophyceae</taxon>
        <taxon>Lithodesmiophycidae</taxon>
        <taxon>Lithodesmiales</taxon>
        <taxon>Lithodesmiaceae</taxon>
        <taxon>Ditylum</taxon>
    </lineage>
</organism>
<accession>A0A7S4VF51</accession>
<feature type="compositionally biased region" description="Acidic residues" evidence="1">
    <location>
        <begin position="356"/>
        <end position="366"/>
    </location>
</feature>
<feature type="compositionally biased region" description="Basic and acidic residues" evidence="1">
    <location>
        <begin position="444"/>
        <end position="460"/>
    </location>
</feature>
<evidence type="ECO:0000256" key="1">
    <source>
        <dbReference type="SAM" id="MobiDB-lite"/>
    </source>
</evidence>
<feature type="region of interest" description="Disordered" evidence="1">
    <location>
        <begin position="263"/>
        <end position="395"/>
    </location>
</feature>
<feature type="region of interest" description="Disordered" evidence="1">
    <location>
        <begin position="429"/>
        <end position="463"/>
    </location>
</feature>
<feature type="compositionally biased region" description="Basic and acidic residues" evidence="1">
    <location>
        <begin position="288"/>
        <end position="303"/>
    </location>
</feature>
<evidence type="ECO:0000256" key="2">
    <source>
        <dbReference type="SAM" id="Phobius"/>
    </source>
</evidence>
<dbReference type="EMBL" id="HBNS01031408">
    <property type="protein sequence ID" value="CAE4625714.1"/>
    <property type="molecule type" value="Transcribed_RNA"/>
</dbReference>
<evidence type="ECO:0000313" key="3">
    <source>
        <dbReference type="EMBL" id="CAE4625714.1"/>
    </source>
</evidence>
<feature type="compositionally biased region" description="Polar residues" evidence="1">
    <location>
        <begin position="310"/>
        <end position="324"/>
    </location>
</feature>
<feature type="region of interest" description="Disordered" evidence="1">
    <location>
        <begin position="486"/>
        <end position="530"/>
    </location>
</feature>
<feature type="region of interest" description="Disordered" evidence="1">
    <location>
        <begin position="60"/>
        <end position="86"/>
    </location>
</feature>
<keyword evidence="2" id="KW-0472">Membrane</keyword>
<feature type="transmembrane region" description="Helical" evidence="2">
    <location>
        <begin position="115"/>
        <end position="137"/>
    </location>
</feature>
<feature type="compositionally biased region" description="Polar residues" evidence="1">
    <location>
        <begin position="272"/>
        <end position="281"/>
    </location>
</feature>
<keyword evidence="2" id="KW-1133">Transmembrane helix</keyword>
<feature type="compositionally biased region" description="Polar residues" evidence="1">
    <location>
        <begin position="431"/>
        <end position="441"/>
    </location>
</feature>
<protein>
    <submittedName>
        <fullName evidence="3">Uncharacterized protein</fullName>
    </submittedName>
</protein>
<feature type="region of interest" description="Disordered" evidence="1">
    <location>
        <begin position="1"/>
        <end position="28"/>
    </location>
</feature>
<feature type="compositionally biased region" description="Low complexity" evidence="1">
    <location>
        <begin position="76"/>
        <end position="86"/>
    </location>
</feature>
<reference evidence="3" key="1">
    <citation type="submission" date="2021-01" db="EMBL/GenBank/DDBJ databases">
        <authorList>
            <person name="Corre E."/>
            <person name="Pelletier E."/>
            <person name="Niang G."/>
            <person name="Scheremetjew M."/>
            <person name="Finn R."/>
            <person name="Kale V."/>
            <person name="Holt S."/>
            <person name="Cochrane G."/>
            <person name="Meng A."/>
            <person name="Brown T."/>
            <person name="Cohen L."/>
        </authorList>
    </citation>
    <scope>NUCLEOTIDE SEQUENCE</scope>
    <source>
        <strain evidence="3">GSO104</strain>
    </source>
</reference>
<gene>
    <name evidence="3" type="ORF">DBRI00130_LOCUS24619</name>
</gene>
<sequence>MSQAMRLMSPPTGQTQNGPAHDAHPIVPFWSTPIMPSQPTFHPEPLTLRTVPKMMVQPNNLSQQYNPSQPNPSQPNNPSQPTNPKQLRMMARPESWLFTQEESLANSAGGLYDDAFYEIILIIGAIVGTLLCVVQCARCSKYYRRYRSKRGEGKKKEKRGSVLRIMVLGESLDADNKTEYADSDYMMDDDEEKSLQRFQSFKAVSLRNSSKKEGSETGPRRRLKYLFWRKTTVESPSSDSSPDDDKVQGVQIESALLRRIKKNWPLRGKTPPANSASGHTSDSVEDSVNTREERLQRVRDMLSQRKKLPPSTSQSDGSDNSAQYDSEEEDERVLERLHNLLKKKNLSTPKPRAYDSEEDSNSEGEEERVFQRHTGGYDSEGSNSEDDEEAVFERRHSWQYEAFSDDDTEVSERTSITVERINRIARKKSDTQYLDSSNQKITRVKSESDIGAKDDDLERRPSRRHSFRLEHALEWLEDLDDLGGEEHQEGLEHLGENCKIDVTNKSHNDDASSSEDEGSIVSEAVDEVAL</sequence>
<keyword evidence="2" id="KW-0812">Transmembrane</keyword>
<name>A0A7S4VF51_9STRA</name>
<feature type="compositionally biased region" description="Basic and acidic residues" evidence="1">
    <location>
        <begin position="486"/>
        <end position="510"/>
    </location>
</feature>
<feature type="compositionally biased region" description="Acidic residues" evidence="1">
    <location>
        <begin position="512"/>
        <end position="530"/>
    </location>
</feature>